<proteinExistence type="inferred from homology"/>
<dbReference type="InterPro" id="IPR003494">
    <property type="entry name" value="SHS2_FtsA"/>
</dbReference>
<evidence type="ECO:0000256" key="2">
    <source>
        <dbReference type="ARBA" id="ARBA00022618"/>
    </source>
</evidence>
<keyword evidence="2 5" id="KW-0132">Cell division</keyword>
<evidence type="ECO:0000313" key="8">
    <source>
        <dbReference type="EMBL" id="OGG43267.1"/>
    </source>
</evidence>
<evidence type="ECO:0000256" key="5">
    <source>
        <dbReference type="HAMAP-Rule" id="MF_02033"/>
    </source>
</evidence>
<comment type="function">
    <text evidence="5 6">Cell division protein that is involved in the assembly of the Z ring. May serve as a membrane anchor for the Z ring.</text>
</comment>
<dbReference type="Pfam" id="PF14450">
    <property type="entry name" value="FtsA"/>
    <property type="match status" value="1"/>
</dbReference>
<comment type="caution">
    <text evidence="8">The sequence shown here is derived from an EMBL/GenBank/DDBJ whole genome shotgun (WGS) entry which is preliminary data.</text>
</comment>
<dbReference type="CDD" id="cd24048">
    <property type="entry name" value="ASKHA_NBD_FtsA"/>
    <property type="match status" value="1"/>
</dbReference>
<dbReference type="PANTHER" id="PTHR32432:SF4">
    <property type="entry name" value="CELL DIVISION PROTEIN FTSA"/>
    <property type="match status" value="1"/>
</dbReference>
<dbReference type="InterPro" id="IPR020823">
    <property type="entry name" value="Cell_div_FtsA"/>
</dbReference>
<reference evidence="8 9" key="1">
    <citation type="journal article" date="2016" name="Nat. Commun.">
        <title>Thousands of microbial genomes shed light on interconnected biogeochemical processes in an aquifer system.</title>
        <authorList>
            <person name="Anantharaman K."/>
            <person name="Brown C.T."/>
            <person name="Hug L.A."/>
            <person name="Sharon I."/>
            <person name="Castelle C.J."/>
            <person name="Probst A.J."/>
            <person name="Thomas B.C."/>
            <person name="Singh A."/>
            <person name="Wilkins M.J."/>
            <person name="Karaoz U."/>
            <person name="Brodie E.L."/>
            <person name="Williams K.H."/>
            <person name="Hubbard S.S."/>
            <person name="Banfield J.F."/>
        </authorList>
    </citation>
    <scope>NUCLEOTIDE SEQUENCE [LARGE SCALE GENOMIC DNA]</scope>
</reference>
<dbReference type="Gene3D" id="3.30.1490.110">
    <property type="match status" value="1"/>
</dbReference>
<accession>A0A1F6C386</accession>
<dbReference type="AlphaFoldDB" id="A0A1F6C386"/>
<dbReference type="GO" id="GO:0009898">
    <property type="term" value="C:cytoplasmic side of plasma membrane"/>
    <property type="evidence" value="ECO:0007669"/>
    <property type="project" value="UniProtKB-UniRule"/>
</dbReference>
<dbReference type="SMART" id="SM00842">
    <property type="entry name" value="FtsA"/>
    <property type="match status" value="1"/>
</dbReference>
<dbReference type="Pfam" id="PF02491">
    <property type="entry name" value="SHS2_FTSA"/>
    <property type="match status" value="1"/>
</dbReference>
<evidence type="ECO:0000259" key="7">
    <source>
        <dbReference type="SMART" id="SM00842"/>
    </source>
</evidence>
<dbReference type="GO" id="GO:0032153">
    <property type="term" value="C:cell division site"/>
    <property type="evidence" value="ECO:0007669"/>
    <property type="project" value="UniProtKB-UniRule"/>
</dbReference>
<keyword evidence="3 5" id="KW-0472">Membrane</keyword>
<feature type="domain" description="SHS2" evidence="7">
    <location>
        <begin position="7"/>
        <end position="196"/>
    </location>
</feature>
<evidence type="ECO:0000256" key="1">
    <source>
        <dbReference type="ARBA" id="ARBA00022475"/>
    </source>
</evidence>
<dbReference type="InterPro" id="IPR050696">
    <property type="entry name" value="FtsA/MreB"/>
</dbReference>
<keyword evidence="4 5" id="KW-0131">Cell cycle</keyword>
<dbReference type="SUPFAM" id="SSF53067">
    <property type="entry name" value="Actin-like ATPase domain"/>
    <property type="match status" value="2"/>
</dbReference>
<comment type="subunit">
    <text evidence="5">Self-interacts. Interacts with FtsZ.</text>
</comment>
<comment type="subcellular location">
    <subcellularLocation>
        <location evidence="5">Cell membrane</location>
        <topology evidence="5">Peripheral membrane protein</topology>
        <orientation evidence="5">Cytoplasmic side</orientation>
    </subcellularLocation>
    <text evidence="5">Localizes to the Z ring in an FtsZ-dependent manner. Targeted to the membrane through a conserved C-terminal amphipathic helix.</text>
</comment>
<dbReference type="HAMAP" id="MF_02033">
    <property type="entry name" value="FtsA"/>
    <property type="match status" value="1"/>
</dbReference>
<dbReference type="PANTHER" id="PTHR32432">
    <property type="entry name" value="CELL DIVISION PROTEIN FTSA-RELATED"/>
    <property type="match status" value="1"/>
</dbReference>
<dbReference type="GO" id="GO:0043093">
    <property type="term" value="P:FtsZ-dependent cytokinesis"/>
    <property type="evidence" value="ECO:0007669"/>
    <property type="project" value="UniProtKB-UniRule"/>
</dbReference>
<evidence type="ECO:0000313" key="9">
    <source>
        <dbReference type="Proteomes" id="UP000178249"/>
    </source>
</evidence>
<dbReference type="Proteomes" id="UP000178249">
    <property type="component" value="Unassembled WGS sequence"/>
</dbReference>
<dbReference type="NCBIfam" id="TIGR01174">
    <property type="entry name" value="ftsA"/>
    <property type="match status" value="1"/>
</dbReference>
<protein>
    <recommendedName>
        <fullName evidence="5 6">Cell division protein FtsA</fullName>
    </recommendedName>
</protein>
<keyword evidence="1 5" id="KW-1003">Cell membrane</keyword>
<gene>
    <name evidence="5" type="primary">ftsA</name>
    <name evidence="8" type="ORF">A2841_01370</name>
</gene>
<dbReference type="EMBL" id="MFKP01000046">
    <property type="protein sequence ID" value="OGG43267.1"/>
    <property type="molecule type" value="Genomic_DNA"/>
</dbReference>
<evidence type="ECO:0000256" key="3">
    <source>
        <dbReference type="ARBA" id="ARBA00023136"/>
    </source>
</evidence>
<evidence type="ECO:0000256" key="4">
    <source>
        <dbReference type="ARBA" id="ARBA00023306"/>
    </source>
</evidence>
<name>A0A1F6C386_9BACT</name>
<dbReference type="PIRSF" id="PIRSF003101">
    <property type="entry name" value="FtsA"/>
    <property type="match status" value="1"/>
</dbReference>
<dbReference type="InterPro" id="IPR043129">
    <property type="entry name" value="ATPase_NBD"/>
</dbReference>
<dbReference type="Gene3D" id="3.30.420.40">
    <property type="match status" value="2"/>
</dbReference>
<comment type="similarity">
    <text evidence="5 6">Belongs to the FtsA/MreB family.</text>
</comment>
<organism evidence="8 9">
    <name type="scientific">Candidatus Kaiserbacteria bacterium RIFCSPHIGHO2_01_FULL_48_10</name>
    <dbReference type="NCBI Taxonomy" id="1798476"/>
    <lineage>
        <taxon>Bacteria</taxon>
        <taxon>Candidatus Kaiseribacteriota</taxon>
    </lineage>
</organism>
<sequence>MARHEQFAGIDIGSTAIRIVVGQKRSSEDALEIVAASEHPSEGISKGVITSIEDATSSISSALEKAERMSGSPIESAIVALSGAQTMIHSSKGVAAIAKASGEISEDDVMRATESAEAVAAPPNYKLLHLIPKSFAVDGQTGIKDPIGMTGTRLEVEAQVIHALSSHVENMSKCVLRAGVDIQETVLGVLACAEAVTTSRQKELGVAVVNIGAQTTSLAVFEEGDLLHSAVLPVGAGHFTNDIAIGLRISIDLAEKVKLGYGTALPAGISKHEEIDLSEFGPESTDRVSHRHVAEIIEARLEEIFSMINKELGKIHRMGLLPAGVVFSGGGSKLQGILEVAKKDLKLPATLGSTALLTAIDKVNDPQFSTAVGLILWNTKYLGGHASKRRFPGFSSVTNVADKVRKWAKSLMP</sequence>
<evidence type="ECO:0000256" key="6">
    <source>
        <dbReference type="PIRNR" id="PIRNR003101"/>
    </source>
</evidence>